<proteinExistence type="predicted"/>
<dbReference type="RefSeq" id="WP_072781242.1">
    <property type="nucleotide sequence ID" value="NZ_FRCX01000001.1"/>
</dbReference>
<dbReference type="EMBL" id="FRCX01000001">
    <property type="protein sequence ID" value="SHM45492.1"/>
    <property type="molecule type" value="Genomic_DNA"/>
</dbReference>
<dbReference type="STRING" id="551987.SAMN05192549_101628"/>
<dbReference type="AlphaFoldDB" id="A0A1M7IXQ9"/>
<evidence type="ECO:0000256" key="1">
    <source>
        <dbReference type="SAM" id="SignalP"/>
    </source>
</evidence>
<keyword evidence="1" id="KW-0732">Signal</keyword>
<dbReference type="Pfam" id="PF11925">
    <property type="entry name" value="DUF3443"/>
    <property type="match status" value="1"/>
</dbReference>
<feature type="chain" id="PRO_5012387367" description="DUF3443 domain-containing protein" evidence="1">
    <location>
        <begin position="20"/>
        <end position="569"/>
    </location>
</feature>
<keyword evidence="3" id="KW-1185">Reference proteome</keyword>
<sequence length="569" mass="55990">MKSLSLASVVLCLFLAACGGGGESSTTSNGATTEAMAAATPVVSISASPTATTTGQVITLTWNVSNPPSSGCTASGAWSGSVASSGTQSVTAGAAGTANYTLTCGSVSNTAAVTVSTPPPSPTVGLTLAPANITTAQSTVLSWSSANATSCTASGAWSGSKATSGSITVTSTAAGNFTYSLACTGDGGTANASAALSVTAALSNSTAIVVDNGPSGANGAINIPYVSVTVCRPGTTTCETIDHVLLDTGSYGLRLLASQLSSTLSLPAVTTASGAAAGECGKFISGYTWGAVRQADVKMADEVASGISIQVIGDTGAAYATTPSSCSSAGTNLGSLSAMGAKGILGVGMFKQDCGTNCANAAISGVYYACASGSCTASAMPLTKQISNPVASFSVNNNGLLITLPSVGTAGLTSVSGTLIFGVNTQSNNTINTETIYKANSSGDFSTTYKGKTYSASFIDSGSNGYFFSDSTIRQCSGGDFYCPSSTLSLSATNTAADGSASGAVNFNVVNMVGLASTISAAQVGGTVGSSSSSGNYFDWGLPFFYGRRVFVVMEANTVAGKAGPYWAY</sequence>
<organism evidence="2 3">
    <name type="scientific">Duganella sacchari</name>
    <dbReference type="NCBI Taxonomy" id="551987"/>
    <lineage>
        <taxon>Bacteria</taxon>
        <taxon>Pseudomonadati</taxon>
        <taxon>Pseudomonadota</taxon>
        <taxon>Betaproteobacteria</taxon>
        <taxon>Burkholderiales</taxon>
        <taxon>Oxalobacteraceae</taxon>
        <taxon>Telluria group</taxon>
        <taxon>Duganella</taxon>
    </lineage>
</organism>
<dbReference type="Proteomes" id="UP000184339">
    <property type="component" value="Unassembled WGS sequence"/>
</dbReference>
<accession>A0A1M7IXQ9</accession>
<evidence type="ECO:0008006" key="4">
    <source>
        <dbReference type="Google" id="ProtNLM"/>
    </source>
</evidence>
<name>A0A1M7IXQ9_9BURK</name>
<feature type="signal peptide" evidence="1">
    <location>
        <begin position="1"/>
        <end position="19"/>
    </location>
</feature>
<dbReference type="InterPro" id="IPR021847">
    <property type="entry name" value="DUF3443"/>
</dbReference>
<reference evidence="3" key="1">
    <citation type="submission" date="2016-11" db="EMBL/GenBank/DDBJ databases">
        <authorList>
            <person name="Varghese N."/>
            <person name="Submissions S."/>
        </authorList>
    </citation>
    <scope>NUCLEOTIDE SEQUENCE [LARGE SCALE GENOMIC DNA]</scope>
    <source>
        <strain evidence="3">Sac-22</strain>
    </source>
</reference>
<evidence type="ECO:0000313" key="3">
    <source>
        <dbReference type="Proteomes" id="UP000184339"/>
    </source>
</evidence>
<protein>
    <recommendedName>
        <fullName evidence="4">DUF3443 domain-containing protein</fullName>
    </recommendedName>
</protein>
<evidence type="ECO:0000313" key="2">
    <source>
        <dbReference type="EMBL" id="SHM45492.1"/>
    </source>
</evidence>
<dbReference type="OrthoDB" id="5289858at2"/>
<gene>
    <name evidence="2" type="ORF">SAMN05192549_101628</name>
</gene>
<dbReference type="PROSITE" id="PS51257">
    <property type="entry name" value="PROKAR_LIPOPROTEIN"/>
    <property type="match status" value="1"/>
</dbReference>